<evidence type="ECO:0000313" key="2">
    <source>
        <dbReference type="Proteomes" id="UP000735302"/>
    </source>
</evidence>
<dbReference type="EMBL" id="BLXT01007928">
    <property type="protein sequence ID" value="GFO44030.1"/>
    <property type="molecule type" value="Genomic_DNA"/>
</dbReference>
<organism evidence="1 2">
    <name type="scientific">Plakobranchus ocellatus</name>
    <dbReference type="NCBI Taxonomy" id="259542"/>
    <lineage>
        <taxon>Eukaryota</taxon>
        <taxon>Metazoa</taxon>
        <taxon>Spiralia</taxon>
        <taxon>Lophotrochozoa</taxon>
        <taxon>Mollusca</taxon>
        <taxon>Gastropoda</taxon>
        <taxon>Heterobranchia</taxon>
        <taxon>Euthyneura</taxon>
        <taxon>Panpulmonata</taxon>
        <taxon>Sacoglossa</taxon>
        <taxon>Placobranchoidea</taxon>
        <taxon>Plakobranchidae</taxon>
        <taxon>Plakobranchus</taxon>
    </lineage>
</organism>
<protein>
    <submittedName>
        <fullName evidence="1">Uncharacterized protein</fullName>
    </submittedName>
</protein>
<dbReference type="Proteomes" id="UP000735302">
    <property type="component" value="Unassembled WGS sequence"/>
</dbReference>
<dbReference type="AlphaFoldDB" id="A0AAV4DJ74"/>
<reference evidence="1 2" key="1">
    <citation type="journal article" date="2021" name="Elife">
        <title>Chloroplast acquisition without the gene transfer in kleptoplastic sea slugs, Plakobranchus ocellatus.</title>
        <authorList>
            <person name="Maeda T."/>
            <person name="Takahashi S."/>
            <person name="Yoshida T."/>
            <person name="Shimamura S."/>
            <person name="Takaki Y."/>
            <person name="Nagai Y."/>
            <person name="Toyoda A."/>
            <person name="Suzuki Y."/>
            <person name="Arimoto A."/>
            <person name="Ishii H."/>
            <person name="Satoh N."/>
            <person name="Nishiyama T."/>
            <person name="Hasebe M."/>
            <person name="Maruyama T."/>
            <person name="Minagawa J."/>
            <person name="Obokata J."/>
            <person name="Shigenobu S."/>
        </authorList>
    </citation>
    <scope>NUCLEOTIDE SEQUENCE [LARGE SCALE GENOMIC DNA]</scope>
</reference>
<sequence length="104" mass="11993">METRPRFRRGITQAFNQSMATARDEVELLCMAFHGRPLTTARHKVAKDGMRIQSTFCHGKSWRRRIGGLRSFSYIVTGWRKGGQYQSDKRPNSFKASLSKISVR</sequence>
<gene>
    <name evidence="1" type="ORF">PoB_007053500</name>
</gene>
<comment type="caution">
    <text evidence="1">The sequence shown here is derived from an EMBL/GenBank/DDBJ whole genome shotgun (WGS) entry which is preliminary data.</text>
</comment>
<proteinExistence type="predicted"/>
<keyword evidence="2" id="KW-1185">Reference proteome</keyword>
<accession>A0AAV4DJ74</accession>
<evidence type="ECO:0000313" key="1">
    <source>
        <dbReference type="EMBL" id="GFO44030.1"/>
    </source>
</evidence>
<name>A0AAV4DJ74_9GAST</name>